<proteinExistence type="predicted"/>
<feature type="compositionally biased region" description="Basic and acidic residues" evidence="1">
    <location>
        <begin position="294"/>
        <end position="308"/>
    </location>
</feature>
<feature type="compositionally biased region" description="Basic and acidic residues" evidence="1">
    <location>
        <begin position="211"/>
        <end position="257"/>
    </location>
</feature>
<sequence length="459" mass="51655">MFYNVERRSRIAVQVIVPILVSIMTATLSRLSSDSIASDHENCLSTEEIKFLQTDDQTIDLISQTNQNDTPVPEHDGTVSDNQSFKSTYESMTGINEIEENKSVTYNSTGPITKSEISKPVFQNGDKGVSRTSTNDIGDKTEESDEENSMVEAEENKIKKNEELSTFAKEQKDKRDDPVEETCTVVVENEKTSTKQHEEKSDGPGEEICTDEAKNNTIKENRELNTSKKEHLDKSDGSNDDICIDKAENILKIKENEELNTSEEDHIDDSDAKKFDTDNKKPSEQDNTDQSDELDAKKSDTNNKKPSEQDNTDQSDELDAKKSDTDNKKPSEEDHIDESYAKKFDTDNTKPSDQYNTDHSDESNAKRSDTDNKKPSAQDNTDDNDELDAEKYDTENNKLSKSGTDNQDKRVNTETPNVTENATEENFDILLKGLEESKHESVDSGSDEIFDSENPKSND</sequence>
<feature type="compositionally biased region" description="Basic and acidic residues" evidence="1">
    <location>
        <begin position="318"/>
        <end position="376"/>
    </location>
</feature>
<name>A0A8B6HUC8_MYTGA</name>
<dbReference type="EMBL" id="UYJE01010538">
    <property type="protein sequence ID" value="VDI84085.1"/>
    <property type="molecule type" value="Genomic_DNA"/>
</dbReference>
<feature type="compositionally biased region" description="Basic and acidic residues" evidence="1">
    <location>
        <begin position="269"/>
        <end position="284"/>
    </location>
</feature>
<organism evidence="2 3">
    <name type="scientific">Mytilus galloprovincialis</name>
    <name type="common">Mediterranean mussel</name>
    <dbReference type="NCBI Taxonomy" id="29158"/>
    <lineage>
        <taxon>Eukaryota</taxon>
        <taxon>Metazoa</taxon>
        <taxon>Spiralia</taxon>
        <taxon>Lophotrochozoa</taxon>
        <taxon>Mollusca</taxon>
        <taxon>Bivalvia</taxon>
        <taxon>Autobranchia</taxon>
        <taxon>Pteriomorphia</taxon>
        <taxon>Mytilida</taxon>
        <taxon>Mytiloidea</taxon>
        <taxon>Mytilidae</taxon>
        <taxon>Mytilinae</taxon>
        <taxon>Mytilus</taxon>
    </lineage>
</organism>
<feature type="compositionally biased region" description="Basic and acidic residues" evidence="1">
    <location>
        <begin position="389"/>
        <end position="398"/>
    </location>
</feature>
<dbReference type="AlphaFoldDB" id="A0A8B6HUC8"/>
<dbReference type="Proteomes" id="UP000596742">
    <property type="component" value="Unassembled WGS sequence"/>
</dbReference>
<feature type="compositionally biased region" description="Acidic residues" evidence="1">
    <location>
        <begin position="142"/>
        <end position="153"/>
    </location>
</feature>
<accession>A0A8B6HUC8</accession>
<gene>
    <name evidence="2" type="ORF">MGAL_10B082238</name>
</gene>
<reference evidence="2" key="1">
    <citation type="submission" date="2018-11" db="EMBL/GenBank/DDBJ databases">
        <authorList>
            <person name="Alioto T."/>
            <person name="Alioto T."/>
        </authorList>
    </citation>
    <scope>NUCLEOTIDE SEQUENCE</scope>
</reference>
<feature type="compositionally biased region" description="Basic and acidic residues" evidence="1">
    <location>
        <begin position="154"/>
        <end position="177"/>
    </location>
</feature>
<evidence type="ECO:0000313" key="2">
    <source>
        <dbReference type="EMBL" id="VDI84085.1"/>
    </source>
</evidence>
<feature type="compositionally biased region" description="Basic and acidic residues" evidence="1">
    <location>
        <begin position="188"/>
        <end position="203"/>
    </location>
</feature>
<feature type="region of interest" description="Disordered" evidence="1">
    <location>
        <begin position="106"/>
        <end position="459"/>
    </location>
</feature>
<evidence type="ECO:0000256" key="1">
    <source>
        <dbReference type="SAM" id="MobiDB-lite"/>
    </source>
</evidence>
<evidence type="ECO:0000313" key="3">
    <source>
        <dbReference type="Proteomes" id="UP000596742"/>
    </source>
</evidence>
<comment type="caution">
    <text evidence="2">The sequence shown here is derived from an EMBL/GenBank/DDBJ whole genome shotgun (WGS) entry which is preliminary data.</text>
</comment>
<protein>
    <submittedName>
        <fullName evidence="2">Uncharacterized protein</fullName>
    </submittedName>
</protein>
<feature type="region of interest" description="Disordered" evidence="1">
    <location>
        <begin position="65"/>
        <end position="84"/>
    </location>
</feature>
<feature type="compositionally biased region" description="Acidic residues" evidence="1">
    <location>
        <begin position="258"/>
        <end position="268"/>
    </location>
</feature>
<keyword evidence="3" id="KW-1185">Reference proteome</keyword>
<feature type="compositionally biased region" description="Basic and acidic residues" evidence="1">
    <location>
        <begin position="433"/>
        <end position="442"/>
    </location>
</feature>